<evidence type="ECO:0000313" key="4">
    <source>
        <dbReference type="EMBL" id="CCC49080.1"/>
    </source>
</evidence>
<dbReference type="InterPro" id="IPR001752">
    <property type="entry name" value="Kinesin_motor_dom"/>
</dbReference>
<name>G0TYN3_TRYVY</name>
<accession>G0TYN3</accession>
<dbReference type="GO" id="GO:0008017">
    <property type="term" value="F:microtubule binding"/>
    <property type="evidence" value="ECO:0007669"/>
    <property type="project" value="InterPro"/>
</dbReference>
<keyword evidence="1" id="KW-0505">Motor protein</keyword>
<dbReference type="GO" id="GO:0005871">
    <property type="term" value="C:kinesin complex"/>
    <property type="evidence" value="ECO:0007669"/>
    <property type="project" value="TreeGrafter"/>
</dbReference>
<dbReference type="InterPro" id="IPR027417">
    <property type="entry name" value="P-loop_NTPase"/>
</dbReference>
<dbReference type="Pfam" id="PF00225">
    <property type="entry name" value="Kinesin"/>
    <property type="match status" value="1"/>
</dbReference>
<dbReference type="GO" id="GO:0005874">
    <property type="term" value="C:microtubule"/>
    <property type="evidence" value="ECO:0007669"/>
    <property type="project" value="TreeGrafter"/>
</dbReference>
<proteinExistence type="inferred from homology"/>
<gene>
    <name evidence="4" type="ORF">TVY486_0704140</name>
</gene>
<dbReference type="SUPFAM" id="SSF52540">
    <property type="entry name" value="P-loop containing nucleoside triphosphate hydrolases"/>
    <property type="match status" value="1"/>
</dbReference>
<dbReference type="GO" id="GO:0003777">
    <property type="term" value="F:microtubule motor activity"/>
    <property type="evidence" value="ECO:0007669"/>
    <property type="project" value="InterPro"/>
</dbReference>
<organism evidence="4">
    <name type="scientific">Trypanosoma vivax (strain Y486)</name>
    <dbReference type="NCBI Taxonomy" id="1055687"/>
    <lineage>
        <taxon>Eukaryota</taxon>
        <taxon>Discoba</taxon>
        <taxon>Euglenozoa</taxon>
        <taxon>Kinetoplastea</taxon>
        <taxon>Metakinetoplastina</taxon>
        <taxon>Trypanosomatida</taxon>
        <taxon>Trypanosomatidae</taxon>
        <taxon>Trypanosoma</taxon>
        <taxon>Duttonella</taxon>
    </lineage>
</organism>
<comment type="similarity">
    <text evidence="1">Belongs to the TRAFAC class myosin-kinesin ATPase superfamily. Kinesin family.</text>
</comment>
<dbReference type="Gene3D" id="3.40.850.10">
    <property type="entry name" value="Kinesin motor domain"/>
    <property type="match status" value="1"/>
</dbReference>
<evidence type="ECO:0000256" key="2">
    <source>
        <dbReference type="SAM" id="MobiDB-lite"/>
    </source>
</evidence>
<dbReference type="PANTHER" id="PTHR24115:SF995">
    <property type="entry name" value="PUTATIVE-RELATED"/>
    <property type="match status" value="1"/>
</dbReference>
<reference evidence="4" key="1">
    <citation type="journal article" date="2012" name="Proc. Natl. Acad. Sci. U.S.A.">
        <title>Antigenic diversity is generated by distinct evolutionary mechanisms in African trypanosome species.</title>
        <authorList>
            <person name="Jackson A.P."/>
            <person name="Berry A."/>
            <person name="Aslett M."/>
            <person name="Allison H.C."/>
            <person name="Burton P."/>
            <person name="Vavrova-Anderson J."/>
            <person name="Brown R."/>
            <person name="Browne H."/>
            <person name="Corton N."/>
            <person name="Hauser H."/>
            <person name="Gamble J."/>
            <person name="Gilderthorp R."/>
            <person name="Marcello L."/>
            <person name="McQuillan J."/>
            <person name="Otto T.D."/>
            <person name="Quail M.A."/>
            <person name="Sanders M.J."/>
            <person name="van Tonder A."/>
            <person name="Ginger M.L."/>
            <person name="Field M.C."/>
            <person name="Barry J.D."/>
            <person name="Hertz-Fowler C."/>
            <person name="Berriman M."/>
        </authorList>
    </citation>
    <scope>NUCLEOTIDE SEQUENCE</scope>
    <source>
        <strain evidence="4">Y486</strain>
    </source>
</reference>
<feature type="region of interest" description="Disordered" evidence="2">
    <location>
        <begin position="221"/>
        <end position="263"/>
    </location>
</feature>
<evidence type="ECO:0000259" key="3">
    <source>
        <dbReference type="PROSITE" id="PS50067"/>
    </source>
</evidence>
<keyword evidence="1" id="KW-0547">Nucleotide-binding</keyword>
<dbReference type="PANTHER" id="PTHR24115">
    <property type="entry name" value="KINESIN-RELATED"/>
    <property type="match status" value="1"/>
</dbReference>
<dbReference type="GO" id="GO:0005524">
    <property type="term" value="F:ATP binding"/>
    <property type="evidence" value="ECO:0007669"/>
    <property type="project" value="UniProtKB-UniRule"/>
</dbReference>
<keyword evidence="1" id="KW-0067">ATP-binding</keyword>
<dbReference type="VEuPathDB" id="TriTrypDB:TvY486_0704140"/>
<dbReference type="PRINTS" id="PR00380">
    <property type="entry name" value="KINESINHEAVY"/>
</dbReference>
<dbReference type="PROSITE" id="PS50067">
    <property type="entry name" value="KINESIN_MOTOR_2"/>
    <property type="match status" value="1"/>
</dbReference>
<dbReference type="GO" id="GO:0007018">
    <property type="term" value="P:microtubule-based movement"/>
    <property type="evidence" value="ECO:0007669"/>
    <property type="project" value="InterPro"/>
</dbReference>
<sequence>MKELSANNDTLPSSTAVSSFCTSVFVAVRLRPQEMQANTGGSNANQCKVPSTAKLNEPEMDGRSCVGVRNKTVVLKHPDGGGPPSARFVFDHVASSEPSAQLSRLTNDANIERRQKKEFSGSAPCMDKPCPAEPDKEAAMDALKNEETEQQRMFEVLGEPLLKQFRHGCNSCLLTCGKTGSGKTHTLIGSAQSCGIIPRLCQVLLDGPVESTQTTLEGIRKSFRGDQRKGQVSNEGNPWECSTRSGKSDGPVRRPKSMVDSTAVRPAQTMGLGISYMEVRNGLVRDLLKPLRSNPKRNNSSSESGSPFMLGERKKRYDPKLGPTVDGLTTMKVSSWEDCRSLIQRGESERLRGSMACGSGNCSHVIFRLTGVKSFSDGKANGSVKCFPRIDVVELAGTEYLQVDDASHTRANTSDANVECHEQMKGARNSLAAVRRVLQGVACGSKCFVRGKNLLTYLLFQDYCEKSKVLLCATISPNTDDLLHTLSTLQFAAVSHKQANPSESTTCQAENIFEREGRGISGAECLMSTLAAMEPLSMPNGNRAPGKAGLCSASMTVQRDNAEAQLSCEEGQAPSQEFDASKIQERCSEKEKWRERKELILDTSLRQLKMAGKSMIKNLMEKRRGEALCGMSNFSLNEDVRYCEPIANYEDEQDTPEVHLQTAQKLPPLDGMHVARVRCNGAHSPCPSARLRHANSAREGVLEFKVNPVLTDLENMQSPSSSARERFLPPCTLPSFFVVPPASPAGSRHGLSPRRSAIGSFQVETSTALTTQLKAGMANSENTDMVLSRWQRGCNGKNGLCSPVELFPFDTTRRAVGE</sequence>
<dbReference type="InterPro" id="IPR036961">
    <property type="entry name" value="Kinesin_motor_dom_sf"/>
</dbReference>
<evidence type="ECO:0000256" key="1">
    <source>
        <dbReference type="PROSITE-ProRule" id="PRU00283"/>
    </source>
</evidence>
<protein>
    <submittedName>
        <fullName evidence="4">Putative kinesin</fullName>
    </submittedName>
</protein>
<dbReference type="GO" id="GO:0016887">
    <property type="term" value="F:ATP hydrolysis activity"/>
    <property type="evidence" value="ECO:0007669"/>
    <property type="project" value="TreeGrafter"/>
</dbReference>
<feature type="domain" description="Kinesin motor" evidence="3">
    <location>
        <begin position="23"/>
        <end position="498"/>
    </location>
</feature>
<dbReference type="InterPro" id="IPR027640">
    <property type="entry name" value="Kinesin-like_fam"/>
</dbReference>
<feature type="binding site" evidence="1">
    <location>
        <begin position="177"/>
        <end position="184"/>
    </location>
    <ligand>
        <name>ATP</name>
        <dbReference type="ChEBI" id="CHEBI:30616"/>
    </ligand>
</feature>
<feature type="compositionally biased region" description="Polar residues" evidence="2">
    <location>
        <begin position="230"/>
        <end position="245"/>
    </location>
</feature>
<feature type="compositionally biased region" description="Polar residues" evidence="2">
    <location>
        <begin position="296"/>
        <end position="305"/>
    </location>
</feature>
<feature type="region of interest" description="Disordered" evidence="2">
    <location>
        <begin position="289"/>
        <end position="323"/>
    </location>
</feature>
<dbReference type="AlphaFoldDB" id="G0TYN3"/>
<dbReference type="EMBL" id="HE573023">
    <property type="protein sequence ID" value="CCC49080.1"/>
    <property type="molecule type" value="Genomic_DNA"/>
</dbReference>
<dbReference type="SMART" id="SM00129">
    <property type="entry name" value="KISc"/>
    <property type="match status" value="1"/>
</dbReference>